<evidence type="ECO:0000313" key="8">
    <source>
        <dbReference type="Proteomes" id="UP000076577"/>
    </source>
</evidence>
<dbReference type="GO" id="GO:0046872">
    <property type="term" value="F:metal ion binding"/>
    <property type="evidence" value="ECO:0007669"/>
    <property type="project" value="UniProtKB-KW"/>
</dbReference>
<keyword evidence="3 6" id="KW-0560">Oxidoreductase</keyword>
<dbReference type="Pfam" id="PF03055">
    <property type="entry name" value="RPE65"/>
    <property type="match status" value="1"/>
</dbReference>
<comment type="caution">
    <text evidence="7">The sequence shown here is derived from an EMBL/GenBank/DDBJ whole genome shotgun (WGS) entry which is preliminary data.</text>
</comment>
<organism evidence="7 8">
    <name type="scientific">Pseudovibrio axinellae</name>
    <dbReference type="NCBI Taxonomy" id="989403"/>
    <lineage>
        <taxon>Bacteria</taxon>
        <taxon>Pseudomonadati</taxon>
        <taxon>Pseudomonadota</taxon>
        <taxon>Alphaproteobacteria</taxon>
        <taxon>Hyphomicrobiales</taxon>
        <taxon>Stappiaceae</taxon>
        <taxon>Pseudovibrio</taxon>
    </lineage>
</organism>
<evidence type="ECO:0000256" key="6">
    <source>
        <dbReference type="RuleBase" id="RU364048"/>
    </source>
</evidence>
<comment type="similarity">
    <text evidence="1 6">Belongs to the carotenoid oxygenase family.</text>
</comment>
<proteinExistence type="inferred from homology"/>
<gene>
    <name evidence="7" type="ORF">PsAD2_01692</name>
</gene>
<dbReference type="RefSeq" id="WP_068004820.1">
    <property type="nucleotide sequence ID" value="NZ_FOFM01000009.1"/>
</dbReference>
<evidence type="ECO:0000256" key="3">
    <source>
        <dbReference type="ARBA" id="ARBA00023002"/>
    </source>
</evidence>
<keyword evidence="6 7" id="KW-0223">Dioxygenase</keyword>
<comment type="cofactor">
    <cofactor evidence="5 6">
        <name>Fe(2+)</name>
        <dbReference type="ChEBI" id="CHEBI:29033"/>
    </cofactor>
    <text evidence="5 6">Binds 1 Fe(2+) ion per subunit.</text>
</comment>
<sequence length="485" mass="55332">MDKALDEPEAPFGLNHGPMLTGAFAPISHEEIIDTLDVEGTIPTDLNGVYLRNGPNPRHEPKGSYHVFDGDGMLHSAEFRGGKVVYRNKWIRTEGWLQNEESGEERYWGVINTVKGNPDRPMNDVANTDVVGHAGYAVVSWYLCGTPYLVDPMTLETVRSAPDYVAGPGQGMSAHTKVDEYTGDMMFFDYFNEAPYMTYGVVNAQGKLVHHVPIELPGSRLMHDMAVTENHSILHDVPVYHQQEAQEKGRHKIRFDSSLPMRFGVIPRFGQSNEVRWFDFTPCFVYHVVNSWEEGDEVVMVLCRYMPTLHADGTIDEIETAKRIGRLKMDARLWRYRMNVKTGECSEECLNPDLNVEFPGYNSAETGRYTKWGYLIDHDPEILRWTGLRKFNLDTGESVAEWSDDPDHCWYSEPWFAPADEATAEDDGYVIVFCWNDATRLQEMQVFDARKISEGPVARIKLPHRLPPGFHACWMKPEQIASWSK</sequence>
<dbReference type="PANTHER" id="PTHR10543">
    <property type="entry name" value="BETA-CAROTENE DIOXYGENASE"/>
    <property type="match status" value="1"/>
</dbReference>
<keyword evidence="2 5" id="KW-0479">Metal-binding</keyword>
<dbReference type="PATRIC" id="fig|989403.3.peg.1797"/>
<dbReference type="STRING" id="989403.SAMN05421798_10972"/>
<feature type="binding site" evidence="5">
    <location>
        <position position="471"/>
    </location>
    <ligand>
        <name>Fe cation</name>
        <dbReference type="ChEBI" id="CHEBI:24875"/>
        <note>catalytic</note>
    </ligand>
</feature>
<feature type="binding site" evidence="5">
    <location>
        <position position="287"/>
    </location>
    <ligand>
        <name>Fe cation</name>
        <dbReference type="ChEBI" id="CHEBI:24875"/>
        <note>catalytic</note>
    </ligand>
</feature>
<accession>A0A161V502</accession>
<name>A0A161V502_9HYPH</name>
<feature type="binding site" evidence="5">
    <location>
        <position position="223"/>
    </location>
    <ligand>
        <name>Fe cation</name>
        <dbReference type="ChEBI" id="CHEBI:24875"/>
        <note>catalytic</note>
    </ligand>
</feature>
<keyword evidence="8" id="KW-1185">Reference proteome</keyword>
<evidence type="ECO:0000256" key="2">
    <source>
        <dbReference type="ARBA" id="ARBA00022723"/>
    </source>
</evidence>
<dbReference type="Proteomes" id="UP000076577">
    <property type="component" value="Unassembled WGS sequence"/>
</dbReference>
<keyword evidence="4 5" id="KW-0408">Iron</keyword>
<dbReference type="AlphaFoldDB" id="A0A161V502"/>
<dbReference type="InterPro" id="IPR004294">
    <property type="entry name" value="Carotenoid_Oase"/>
</dbReference>
<dbReference type="EMBL" id="LMCB01000012">
    <property type="protein sequence ID" value="KZL19870.1"/>
    <property type="molecule type" value="Genomic_DNA"/>
</dbReference>
<dbReference type="GO" id="GO:0016121">
    <property type="term" value="P:carotene catabolic process"/>
    <property type="evidence" value="ECO:0007669"/>
    <property type="project" value="TreeGrafter"/>
</dbReference>
<evidence type="ECO:0000256" key="1">
    <source>
        <dbReference type="ARBA" id="ARBA00006787"/>
    </source>
</evidence>
<dbReference type="PANTHER" id="PTHR10543:SF89">
    <property type="entry name" value="CAROTENOID 9,10(9',10')-CLEAVAGE DIOXYGENASE 1"/>
    <property type="match status" value="1"/>
</dbReference>
<dbReference type="EC" id="1.13.11.-" evidence="6"/>
<evidence type="ECO:0000313" key="7">
    <source>
        <dbReference type="EMBL" id="KZL19870.1"/>
    </source>
</evidence>
<evidence type="ECO:0000256" key="5">
    <source>
        <dbReference type="PIRSR" id="PIRSR604294-1"/>
    </source>
</evidence>
<reference evidence="7 8" key="1">
    <citation type="journal article" date="2016" name="Front. Microbiol.">
        <title>Comparative Genomic Analysis Reveals a Diverse Repertoire of Genes Involved in Prokaryote-Eukaryote Interactions within the Pseudovibrio Genus.</title>
        <authorList>
            <person name="Romano S."/>
            <person name="Fernandez-Guerra A."/>
            <person name="Reen F.J."/>
            <person name="Glockner F.O."/>
            <person name="Crowley S.P."/>
            <person name="O'Sullivan O."/>
            <person name="Cotter P.D."/>
            <person name="Adams C."/>
            <person name="Dobson A.D."/>
            <person name="O'Gara F."/>
        </authorList>
    </citation>
    <scope>NUCLEOTIDE SEQUENCE [LARGE SCALE GENOMIC DNA]</scope>
    <source>
        <strain evidence="7 8">Ad2</strain>
    </source>
</reference>
<feature type="binding site" evidence="5">
    <location>
        <position position="175"/>
    </location>
    <ligand>
        <name>Fe cation</name>
        <dbReference type="ChEBI" id="CHEBI:24875"/>
        <note>catalytic</note>
    </ligand>
</feature>
<evidence type="ECO:0000256" key="4">
    <source>
        <dbReference type="ARBA" id="ARBA00023004"/>
    </source>
</evidence>
<protein>
    <recommendedName>
        <fullName evidence="6">Dioxygenase</fullName>
        <ecNumber evidence="6">1.13.11.-</ecNumber>
    </recommendedName>
</protein>
<dbReference type="GO" id="GO:0010436">
    <property type="term" value="F:carotenoid dioxygenase activity"/>
    <property type="evidence" value="ECO:0007669"/>
    <property type="project" value="TreeGrafter"/>
</dbReference>
<dbReference type="OrthoDB" id="6636843at2"/>